<dbReference type="GO" id="GO:0004930">
    <property type="term" value="F:G protein-coupled receptor activity"/>
    <property type="evidence" value="ECO:0007669"/>
    <property type="project" value="UniProtKB-KW"/>
</dbReference>
<accession>A0A9P0EB57</accession>
<dbReference type="Gene3D" id="1.20.1070.10">
    <property type="entry name" value="Rhodopsin 7-helix transmembrane proteins"/>
    <property type="match status" value="1"/>
</dbReference>
<evidence type="ECO:0000256" key="4">
    <source>
        <dbReference type="ARBA" id="ARBA00023157"/>
    </source>
</evidence>
<dbReference type="AlphaFoldDB" id="A0A9P0EB57"/>
<evidence type="ECO:0000256" key="1">
    <source>
        <dbReference type="ARBA" id="ARBA00004651"/>
    </source>
</evidence>
<keyword evidence="6" id="KW-0325">Glycoprotein</keyword>
<dbReference type="OrthoDB" id="5987936at2759"/>
<keyword evidence="11" id="KW-1185">Reference proteome</keyword>
<evidence type="ECO:0000256" key="9">
    <source>
        <dbReference type="SAM" id="Phobius"/>
    </source>
</evidence>
<evidence type="ECO:0000256" key="8">
    <source>
        <dbReference type="SAM" id="MobiDB-lite"/>
    </source>
</evidence>
<gene>
    <name evidence="10" type="ORF">NEZAVI_LOCUS1832</name>
</gene>
<comment type="subcellular location">
    <subcellularLocation>
        <location evidence="1">Cell membrane</location>
        <topology evidence="1">Multi-pass membrane protein</topology>
    </subcellularLocation>
</comment>
<evidence type="ECO:0000256" key="5">
    <source>
        <dbReference type="ARBA" id="ARBA00023170"/>
    </source>
</evidence>
<evidence type="ECO:0000256" key="2">
    <source>
        <dbReference type="ARBA" id="ARBA00022475"/>
    </source>
</evidence>
<proteinExistence type="predicted"/>
<dbReference type="EMBL" id="OV725077">
    <property type="protein sequence ID" value="CAH1390666.1"/>
    <property type="molecule type" value="Genomic_DNA"/>
</dbReference>
<evidence type="ECO:0000256" key="6">
    <source>
        <dbReference type="ARBA" id="ARBA00023180"/>
    </source>
</evidence>
<keyword evidence="4" id="KW-1015">Disulfide bond</keyword>
<sequence length="82" mass="9300">MDRYEITNTSIMIQIVSHVLAYMNSCVNPILYAFLSENFRKAFRKVIYCGPEGAPHLHHINGRNDAEKSAVSTKTTRSTNII</sequence>
<evidence type="ECO:0000256" key="7">
    <source>
        <dbReference type="ARBA" id="ARBA00023224"/>
    </source>
</evidence>
<dbReference type="SUPFAM" id="SSF81321">
    <property type="entry name" value="Family A G protein-coupled receptor-like"/>
    <property type="match status" value="1"/>
</dbReference>
<keyword evidence="2" id="KW-1003">Cell membrane</keyword>
<dbReference type="PANTHER" id="PTHR45695">
    <property type="entry name" value="LEUCOKININ RECEPTOR-RELATED"/>
    <property type="match status" value="1"/>
</dbReference>
<dbReference type="GO" id="GO:0005886">
    <property type="term" value="C:plasma membrane"/>
    <property type="evidence" value="ECO:0007669"/>
    <property type="project" value="UniProtKB-SubCell"/>
</dbReference>
<feature type="compositionally biased region" description="Polar residues" evidence="8">
    <location>
        <begin position="70"/>
        <end position="82"/>
    </location>
</feature>
<evidence type="ECO:0000313" key="11">
    <source>
        <dbReference type="Proteomes" id="UP001152798"/>
    </source>
</evidence>
<keyword evidence="7" id="KW-0807">Transducer</keyword>
<evidence type="ECO:0000313" key="10">
    <source>
        <dbReference type="EMBL" id="CAH1390666.1"/>
    </source>
</evidence>
<protein>
    <submittedName>
        <fullName evidence="10">Uncharacterized protein</fullName>
    </submittedName>
</protein>
<keyword evidence="9" id="KW-0812">Transmembrane</keyword>
<evidence type="ECO:0000256" key="3">
    <source>
        <dbReference type="ARBA" id="ARBA00023040"/>
    </source>
</evidence>
<keyword evidence="9" id="KW-0472">Membrane</keyword>
<dbReference type="Proteomes" id="UP001152798">
    <property type="component" value="Chromosome 1"/>
</dbReference>
<feature type="region of interest" description="Disordered" evidence="8">
    <location>
        <begin position="60"/>
        <end position="82"/>
    </location>
</feature>
<name>A0A9P0EB57_NEZVI</name>
<organism evidence="10 11">
    <name type="scientific">Nezara viridula</name>
    <name type="common">Southern green stink bug</name>
    <name type="synonym">Cimex viridulus</name>
    <dbReference type="NCBI Taxonomy" id="85310"/>
    <lineage>
        <taxon>Eukaryota</taxon>
        <taxon>Metazoa</taxon>
        <taxon>Ecdysozoa</taxon>
        <taxon>Arthropoda</taxon>
        <taxon>Hexapoda</taxon>
        <taxon>Insecta</taxon>
        <taxon>Pterygota</taxon>
        <taxon>Neoptera</taxon>
        <taxon>Paraneoptera</taxon>
        <taxon>Hemiptera</taxon>
        <taxon>Heteroptera</taxon>
        <taxon>Panheteroptera</taxon>
        <taxon>Pentatomomorpha</taxon>
        <taxon>Pentatomoidea</taxon>
        <taxon>Pentatomidae</taxon>
        <taxon>Pentatominae</taxon>
        <taxon>Nezara</taxon>
    </lineage>
</organism>
<reference evidence="10" key="1">
    <citation type="submission" date="2022-01" db="EMBL/GenBank/DDBJ databases">
        <authorList>
            <person name="King R."/>
        </authorList>
    </citation>
    <scope>NUCLEOTIDE SEQUENCE</scope>
</reference>
<dbReference type="PANTHER" id="PTHR45695:SF23">
    <property type="entry name" value="GALANIN-LIKE G-PROTEIN COUPLED RECEPTOR NPR-9"/>
    <property type="match status" value="1"/>
</dbReference>
<keyword evidence="9" id="KW-1133">Transmembrane helix</keyword>
<keyword evidence="5" id="KW-0675">Receptor</keyword>
<keyword evidence="3" id="KW-0297">G-protein coupled receptor</keyword>
<feature type="transmembrane region" description="Helical" evidence="9">
    <location>
        <begin position="12"/>
        <end position="35"/>
    </location>
</feature>